<evidence type="ECO:0008006" key="3">
    <source>
        <dbReference type="Google" id="ProtNLM"/>
    </source>
</evidence>
<proteinExistence type="predicted"/>
<dbReference type="EMBL" id="CP020663">
    <property type="protein sequence ID" value="ATF10533.1"/>
    <property type="molecule type" value="Genomic_DNA"/>
</dbReference>
<gene>
    <name evidence="1" type="ORF">BTN50_2125</name>
</gene>
<sequence length="42" mass="4747">MFQVKQFLGETLSLGDHRAKIRESNVIIKTLNKLIGLSMSKT</sequence>
<evidence type="ECO:0000313" key="1">
    <source>
        <dbReference type="EMBL" id="ATF10533.1"/>
    </source>
</evidence>
<accession>A0A291BC18</accession>
<dbReference type="AlphaFoldDB" id="A0A291BC18"/>
<dbReference type="KEGG" id="elux:BTN50_2125"/>
<organism evidence="1 2">
    <name type="scientific">Candidatus Enterovibrio altilux</name>
    <dbReference type="NCBI Taxonomy" id="1927128"/>
    <lineage>
        <taxon>Bacteria</taxon>
        <taxon>Pseudomonadati</taxon>
        <taxon>Pseudomonadota</taxon>
        <taxon>Gammaproteobacteria</taxon>
        <taxon>Vibrionales</taxon>
        <taxon>Vibrionaceae</taxon>
        <taxon>Enterovibrio</taxon>
    </lineage>
</organism>
<reference evidence="2" key="1">
    <citation type="submission" date="2017-04" db="EMBL/GenBank/DDBJ databases">
        <title>Genome evolution of the luminous symbionts of deep sea anglerfish.</title>
        <authorList>
            <person name="Hendry T.A."/>
        </authorList>
    </citation>
    <scope>NUCLEOTIDE SEQUENCE [LARGE SCALE GENOMIC DNA]</scope>
</reference>
<protein>
    <recommendedName>
        <fullName evidence="3">Mobile element protein</fullName>
    </recommendedName>
</protein>
<keyword evidence="2" id="KW-1185">Reference proteome</keyword>
<dbReference type="Proteomes" id="UP000218160">
    <property type="component" value="Chromosome 2"/>
</dbReference>
<evidence type="ECO:0000313" key="2">
    <source>
        <dbReference type="Proteomes" id="UP000218160"/>
    </source>
</evidence>
<name>A0A291BC18_9GAMM</name>